<keyword evidence="1" id="KW-0812">Transmembrane</keyword>
<protein>
    <recommendedName>
        <fullName evidence="4">Transmembrane protein</fullName>
    </recommendedName>
</protein>
<feature type="transmembrane region" description="Helical" evidence="1">
    <location>
        <begin position="111"/>
        <end position="133"/>
    </location>
</feature>
<gene>
    <name evidence="2" type="ORF">CTheo_2822</name>
</gene>
<dbReference type="Proteomes" id="UP000383932">
    <property type="component" value="Unassembled WGS sequence"/>
</dbReference>
<keyword evidence="1" id="KW-1133">Transmembrane helix</keyword>
<dbReference type="OrthoDB" id="440424at2759"/>
<proteinExistence type="predicted"/>
<keyword evidence="3" id="KW-1185">Reference proteome</keyword>
<accession>A0A5N5QPP8</accession>
<organism evidence="2 3">
    <name type="scientific">Ceratobasidium theobromae</name>
    <dbReference type="NCBI Taxonomy" id="1582974"/>
    <lineage>
        <taxon>Eukaryota</taxon>
        <taxon>Fungi</taxon>
        <taxon>Dikarya</taxon>
        <taxon>Basidiomycota</taxon>
        <taxon>Agaricomycotina</taxon>
        <taxon>Agaricomycetes</taxon>
        <taxon>Cantharellales</taxon>
        <taxon>Ceratobasidiaceae</taxon>
        <taxon>Ceratobasidium</taxon>
    </lineage>
</organism>
<comment type="caution">
    <text evidence="2">The sequence shown here is derived from an EMBL/GenBank/DDBJ whole genome shotgun (WGS) entry which is preliminary data.</text>
</comment>
<dbReference type="EMBL" id="SSOP01000031">
    <property type="protein sequence ID" value="KAB5593742.1"/>
    <property type="molecule type" value="Genomic_DNA"/>
</dbReference>
<evidence type="ECO:0008006" key="4">
    <source>
        <dbReference type="Google" id="ProtNLM"/>
    </source>
</evidence>
<feature type="transmembrane region" description="Helical" evidence="1">
    <location>
        <begin position="83"/>
        <end position="99"/>
    </location>
</feature>
<feature type="transmembrane region" description="Helical" evidence="1">
    <location>
        <begin position="145"/>
        <end position="164"/>
    </location>
</feature>
<keyword evidence="1" id="KW-0472">Membrane</keyword>
<evidence type="ECO:0000256" key="1">
    <source>
        <dbReference type="SAM" id="Phobius"/>
    </source>
</evidence>
<evidence type="ECO:0000313" key="2">
    <source>
        <dbReference type="EMBL" id="KAB5593742.1"/>
    </source>
</evidence>
<sequence>MSNYTWYVFVDDLSLWMQNNLKEGAKPNWDEFLNVVSPAKALLSDRAHNAIEKFGQFAASIQGYWDVINTDNMTPRAASLTRAWLMTFCVSLYVPMMFFRRGPRGAMKGGIAAFVQSTLYGGFTPAGSIFATMTTVATLGRESPIAIASAAAIASATTGVMYMVTE</sequence>
<reference evidence="2 3" key="1">
    <citation type="journal article" date="2019" name="Fungal Biol. Biotechnol.">
        <title>Draft genome sequence of fastidious pathogen Ceratobasidium theobromae, which causes vascular-streak dieback in Theobroma cacao.</title>
        <authorList>
            <person name="Ali S.S."/>
            <person name="Asman A."/>
            <person name="Shao J."/>
            <person name="Firmansyah A.P."/>
            <person name="Susilo A.W."/>
            <person name="Rosmana A."/>
            <person name="McMahon P."/>
            <person name="Junaid M."/>
            <person name="Guest D."/>
            <person name="Kheng T.Y."/>
            <person name="Meinhardt L.W."/>
            <person name="Bailey B.A."/>
        </authorList>
    </citation>
    <scope>NUCLEOTIDE SEQUENCE [LARGE SCALE GENOMIC DNA]</scope>
    <source>
        <strain evidence="2 3">CT2</strain>
    </source>
</reference>
<evidence type="ECO:0000313" key="3">
    <source>
        <dbReference type="Proteomes" id="UP000383932"/>
    </source>
</evidence>
<name>A0A5N5QPP8_9AGAM</name>
<dbReference type="AlphaFoldDB" id="A0A5N5QPP8"/>